<dbReference type="EMBL" id="CP012159">
    <property type="protein sequence ID" value="AKT42277.1"/>
    <property type="molecule type" value="Genomic_DNA"/>
</dbReference>
<dbReference type="OrthoDB" id="5510129at2"/>
<feature type="signal peptide" evidence="2">
    <location>
        <begin position="1"/>
        <end position="22"/>
    </location>
</feature>
<dbReference type="NCBIfam" id="NF033768">
    <property type="entry name" value="myxo_SS_tail"/>
    <property type="match status" value="1"/>
</dbReference>
<dbReference type="Proteomes" id="UP000067626">
    <property type="component" value="Chromosome"/>
</dbReference>
<dbReference type="PROSITE" id="PS51257">
    <property type="entry name" value="PROKAR_LIPOPROTEIN"/>
    <property type="match status" value="1"/>
</dbReference>
<proteinExistence type="predicted"/>
<feature type="compositionally biased region" description="Polar residues" evidence="1">
    <location>
        <begin position="27"/>
        <end position="48"/>
    </location>
</feature>
<evidence type="ECO:0000256" key="2">
    <source>
        <dbReference type="SAM" id="SignalP"/>
    </source>
</evidence>
<feature type="region of interest" description="Disordered" evidence="1">
    <location>
        <begin position="27"/>
        <end position="69"/>
    </location>
</feature>
<keyword evidence="2" id="KW-0732">Signal</keyword>
<sequence length="203" mass="21554">MRACATASVLLLGLTLGAASMAACSSGTTTTQVPAGEGPSNSPTVRSQATETALPATAARPPAAPQKAPETAADCKEMLSEITNDPPEGGVVMNNAMTAGDAGSSDRLYSILEVIKMKRDSFRCCFDVYARKHPGAKGRLALQIKLDPQGKFLETKIKPDESDITAPEVESCMSDLVQSMSWPKSPSGKETLYTHRFDFKPRT</sequence>
<evidence type="ECO:0000256" key="1">
    <source>
        <dbReference type="SAM" id="MobiDB-lite"/>
    </source>
</evidence>
<evidence type="ECO:0008006" key="5">
    <source>
        <dbReference type="Google" id="ProtNLM"/>
    </source>
</evidence>
<reference evidence="3 4" key="1">
    <citation type="submission" date="2015-07" db="EMBL/GenBank/DDBJ databases">
        <title>Genome analysis of myxobacterium Chondromyces crocatus Cm c5 reveals a high potential for natural compound synthesis and the genetic basis for the loss of fruiting body formation.</title>
        <authorList>
            <person name="Zaburannyi N."/>
            <person name="Bunk B."/>
            <person name="Maier J."/>
            <person name="Overmann J."/>
            <person name="Mueller R."/>
        </authorList>
    </citation>
    <scope>NUCLEOTIDE SEQUENCE [LARGE SCALE GENOMIC DNA]</scope>
    <source>
        <strain evidence="3 4">Cm c5</strain>
    </source>
</reference>
<organism evidence="3 4">
    <name type="scientific">Chondromyces crocatus</name>
    <dbReference type="NCBI Taxonomy" id="52"/>
    <lineage>
        <taxon>Bacteria</taxon>
        <taxon>Pseudomonadati</taxon>
        <taxon>Myxococcota</taxon>
        <taxon>Polyangia</taxon>
        <taxon>Polyangiales</taxon>
        <taxon>Polyangiaceae</taxon>
        <taxon>Chondromyces</taxon>
    </lineage>
</organism>
<dbReference type="KEGG" id="ccro:CMC5_065000"/>
<name>A0A0K1ENQ5_CHOCO</name>
<dbReference type="RefSeq" id="WP_050433934.1">
    <property type="nucleotide sequence ID" value="NZ_CP012159.1"/>
</dbReference>
<feature type="compositionally biased region" description="Low complexity" evidence="1">
    <location>
        <begin position="49"/>
        <end position="69"/>
    </location>
</feature>
<evidence type="ECO:0000313" key="3">
    <source>
        <dbReference type="EMBL" id="AKT42277.1"/>
    </source>
</evidence>
<keyword evidence="4" id="KW-1185">Reference proteome</keyword>
<protein>
    <recommendedName>
        <fullName evidence="5">AgmX/PglI C-terminal domain-containing protein</fullName>
    </recommendedName>
</protein>
<gene>
    <name evidence="3" type="ORF">CMC5_065000</name>
</gene>
<evidence type="ECO:0000313" key="4">
    <source>
        <dbReference type="Proteomes" id="UP000067626"/>
    </source>
</evidence>
<feature type="chain" id="PRO_5005459753" description="AgmX/PglI C-terminal domain-containing protein" evidence="2">
    <location>
        <begin position="23"/>
        <end position="203"/>
    </location>
</feature>
<dbReference type="AlphaFoldDB" id="A0A0K1ENQ5"/>
<dbReference type="InterPro" id="IPR049806">
    <property type="entry name" value="MasK-like_C"/>
</dbReference>
<accession>A0A0K1ENQ5</accession>
<dbReference type="STRING" id="52.CMC5_065000"/>